<organism evidence="5 6">
    <name type="scientific">Nitzschia inconspicua</name>
    <dbReference type="NCBI Taxonomy" id="303405"/>
    <lineage>
        <taxon>Eukaryota</taxon>
        <taxon>Sar</taxon>
        <taxon>Stramenopiles</taxon>
        <taxon>Ochrophyta</taxon>
        <taxon>Bacillariophyta</taxon>
        <taxon>Bacillariophyceae</taxon>
        <taxon>Bacillariophycidae</taxon>
        <taxon>Bacillariales</taxon>
        <taxon>Bacillariaceae</taxon>
        <taxon>Nitzschia</taxon>
    </lineage>
</organism>
<evidence type="ECO:0000313" key="6">
    <source>
        <dbReference type="Proteomes" id="UP000693970"/>
    </source>
</evidence>
<dbReference type="Proteomes" id="UP000693970">
    <property type="component" value="Unassembled WGS sequence"/>
</dbReference>
<dbReference type="PANTHER" id="PTHR12214">
    <property type="entry name" value="GC-RICH SEQUENCE DNA-BINDING FACTOR"/>
    <property type="match status" value="1"/>
</dbReference>
<gene>
    <name evidence="5" type="ORF">IV203_024082</name>
</gene>
<feature type="compositionally biased region" description="Basic residues" evidence="4">
    <location>
        <begin position="8"/>
        <end position="19"/>
    </location>
</feature>
<sequence length="769" mass="86497">MFRSTTAIKKKKSTFRKLSKSVGDDESQLQRPPITSDGDGDDNNQEEDGDDHGALQSALLIRKKQKVAKKGRTGLVVRSFELNEDGMDNDTDSNNKKRLKKKRKRGLGFGGGGGSLQQGDHHHDDPAENQGQNLDANQDVQSSYGKEALEELKAEQKRQKLKMDAIGTTGEESTVTEKTINTSDVPATEAKAHGVTSTNVEESFISLQGGNQIYDTTPYTTTQQEALGDEYDLEEMVADPEESELWNEQIEKRAGIKSSRAAQTAQRSVSKLVSLDDLSRNLRSTIQAMQIQQEELQNSINRRKADREHVRNDSIAQEETLKAAGTACEYYQKLRYDLTLWVGALRDLCAKITPIQQAFLEMLEVQCEDVDHEFRSWQDDCIAVLQEQGMTSQILGRQPEIPVNSGAPGIDEFGRDIKSQYLRDRDLRFQHRQQKLKHDNASGDEPSVQDICNCLLDDHNETERCETLNEAFRATMEDLDQDYTSSQGIKDIFDQWKSQHVEDYKQCYASLSLGDLYAIFLQMEICKSSWFVEMITSGSGEYSPHPTFPKNLESMLSYGSTDDEGYIQRSVEKSLVPMLSSILQTHPSALVFLSRNKSYLMSRLMQLAVRSLPESPRTVQNLEKAVSEAIARALDGIAIPIVNQVDESTDKISSLAQSSKFATTYLAQILGEMLYNMIFYWFPLLPLETTIEGTDGLHTVLDFINEKFLMLLSSLDKKGDQRTSKQLFSVLWQALRQDQRNLLEAPSLLLLTLPLRAAGRAYQLDNATG</sequence>
<feature type="compositionally biased region" description="Basic and acidic residues" evidence="4">
    <location>
        <begin position="147"/>
        <end position="157"/>
    </location>
</feature>
<comment type="caution">
    <text evidence="5">The sequence shown here is derived from an EMBL/GenBank/DDBJ whole genome shotgun (WGS) entry which is preliminary data.</text>
</comment>
<evidence type="ECO:0000256" key="3">
    <source>
        <dbReference type="SAM" id="Coils"/>
    </source>
</evidence>
<feature type="compositionally biased region" description="Gly residues" evidence="4">
    <location>
        <begin position="107"/>
        <end position="116"/>
    </location>
</feature>
<dbReference type="PANTHER" id="PTHR12214:SF0">
    <property type="entry name" value="LD29489P"/>
    <property type="match status" value="1"/>
</dbReference>
<dbReference type="AlphaFoldDB" id="A0A9K3KC01"/>
<feature type="coiled-coil region" evidence="3">
    <location>
        <begin position="275"/>
        <end position="306"/>
    </location>
</feature>
<evidence type="ECO:0000313" key="5">
    <source>
        <dbReference type="EMBL" id="KAG7340539.1"/>
    </source>
</evidence>
<reference evidence="5" key="1">
    <citation type="journal article" date="2021" name="Sci. Rep.">
        <title>Diploid genomic architecture of Nitzschia inconspicua, an elite biomass production diatom.</title>
        <authorList>
            <person name="Oliver A."/>
            <person name="Podell S."/>
            <person name="Pinowska A."/>
            <person name="Traller J.C."/>
            <person name="Smith S.R."/>
            <person name="McClure R."/>
            <person name="Beliaev A."/>
            <person name="Bohutskyi P."/>
            <person name="Hill E.A."/>
            <person name="Rabines A."/>
            <person name="Zheng H."/>
            <person name="Allen L.Z."/>
            <person name="Kuo A."/>
            <person name="Grigoriev I.V."/>
            <person name="Allen A.E."/>
            <person name="Hazlebeck D."/>
            <person name="Allen E.E."/>
        </authorList>
    </citation>
    <scope>NUCLEOTIDE SEQUENCE</scope>
    <source>
        <strain evidence="5">Hildebrandi</strain>
    </source>
</reference>
<feature type="compositionally biased region" description="Acidic residues" evidence="4">
    <location>
        <begin position="38"/>
        <end position="50"/>
    </location>
</feature>
<proteinExistence type="predicted"/>
<keyword evidence="2" id="KW-0539">Nucleus</keyword>
<evidence type="ECO:0000256" key="1">
    <source>
        <dbReference type="ARBA" id="ARBA00004123"/>
    </source>
</evidence>
<dbReference type="InterPro" id="IPR012890">
    <property type="entry name" value="GCFC2-like"/>
</dbReference>
<dbReference type="GO" id="GO:0003677">
    <property type="term" value="F:DNA binding"/>
    <property type="evidence" value="ECO:0007669"/>
    <property type="project" value="InterPro"/>
</dbReference>
<feature type="compositionally biased region" description="Acidic residues" evidence="4">
    <location>
        <begin position="82"/>
        <end position="91"/>
    </location>
</feature>
<comment type="subcellular location">
    <subcellularLocation>
        <location evidence="1">Nucleus</location>
    </subcellularLocation>
</comment>
<feature type="compositionally biased region" description="Polar residues" evidence="4">
    <location>
        <begin position="129"/>
        <end position="144"/>
    </location>
</feature>
<dbReference type="EMBL" id="JAGRRH010000027">
    <property type="protein sequence ID" value="KAG7340539.1"/>
    <property type="molecule type" value="Genomic_DNA"/>
</dbReference>
<evidence type="ECO:0008006" key="7">
    <source>
        <dbReference type="Google" id="ProtNLM"/>
    </source>
</evidence>
<feature type="compositionally biased region" description="Basic residues" evidence="4">
    <location>
        <begin position="96"/>
        <end position="106"/>
    </location>
</feature>
<evidence type="ECO:0000256" key="4">
    <source>
        <dbReference type="SAM" id="MobiDB-lite"/>
    </source>
</evidence>
<keyword evidence="3" id="KW-0175">Coiled coil</keyword>
<accession>A0A9K3KC01</accession>
<reference evidence="5" key="2">
    <citation type="submission" date="2021-04" db="EMBL/GenBank/DDBJ databases">
        <authorList>
            <person name="Podell S."/>
        </authorList>
    </citation>
    <scope>NUCLEOTIDE SEQUENCE</scope>
    <source>
        <strain evidence="5">Hildebrandi</strain>
    </source>
</reference>
<keyword evidence="6" id="KW-1185">Reference proteome</keyword>
<protein>
    <recommendedName>
        <fullName evidence="7">GCF C-terminal domain-containing protein</fullName>
    </recommendedName>
</protein>
<feature type="compositionally biased region" description="Basic residues" evidence="4">
    <location>
        <begin position="61"/>
        <end position="72"/>
    </location>
</feature>
<dbReference type="GO" id="GO:0005634">
    <property type="term" value="C:nucleus"/>
    <property type="evidence" value="ECO:0007669"/>
    <property type="project" value="UniProtKB-SubCell"/>
</dbReference>
<evidence type="ECO:0000256" key="2">
    <source>
        <dbReference type="ARBA" id="ARBA00023242"/>
    </source>
</evidence>
<dbReference type="GO" id="GO:0000398">
    <property type="term" value="P:mRNA splicing, via spliceosome"/>
    <property type="evidence" value="ECO:0007669"/>
    <property type="project" value="InterPro"/>
</dbReference>
<dbReference type="OrthoDB" id="429427at2759"/>
<name>A0A9K3KC01_9STRA</name>
<feature type="region of interest" description="Disordered" evidence="4">
    <location>
        <begin position="1"/>
        <end position="157"/>
    </location>
</feature>